<keyword evidence="8" id="KW-1185">Reference proteome</keyword>
<organism evidence="7 8">
    <name type="scientific">Penicillium roqueforti (strain FM164)</name>
    <dbReference type="NCBI Taxonomy" id="1365484"/>
    <lineage>
        <taxon>Eukaryota</taxon>
        <taxon>Fungi</taxon>
        <taxon>Dikarya</taxon>
        <taxon>Ascomycota</taxon>
        <taxon>Pezizomycotina</taxon>
        <taxon>Eurotiomycetes</taxon>
        <taxon>Eurotiomycetidae</taxon>
        <taxon>Eurotiales</taxon>
        <taxon>Aspergillaceae</taxon>
        <taxon>Penicillium</taxon>
    </lineage>
</organism>
<evidence type="ECO:0000256" key="4">
    <source>
        <dbReference type="ARBA" id="ARBA00022989"/>
    </source>
</evidence>
<dbReference type="Proteomes" id="UP000030686">
    <property type="component" value="Unassembled WGS sequence"/>
</dbReference>
<evidence type="ECO:0000256" key="2">
    <source>
        <dbReference type="ARBA" id="ARBA00022448"/>
    </source>
</evidence>
<proteinExistence type="predicted"/>
<comment type="subcellular location">
    <subcellularLocation>
        <location evidence="1">Membrane</location>
        <topology evidence="1">Multi-pass membrane protein</topology>
    </subcellularLocation>
</comment>
<dbReference type="InterPro" id="IPR011701">
    <property type="entry name" value="MFS"/>
</dbReference>
<gene>
    <name evidence="7" type="ORF">PROQFM164_S01g000202</name>
</gene>
<protein>
    <submittedName>
        <fullName evidence="7">Major facilitator superfamily</fullName>
    </submittedName>
</protein>
<feature type="transmembrane region" description="Helical" evidence="6">
    <location>
        <begin position="87"/>
        <end position="107"/>
    </location>
</feature>
<dbReference type="Gene3D" id="1.20.1250.20">
    <property type="entry name" value="MFS general substrate transporter like domains"/>
    <property type="match status" value="2"/>
</dbReference>
<dbReference type="Pfam" id="PF07690">
    <property type="entry name" value="MFS_1"/>
    <property type="match status" value="1"/>
</dbReference>
<dbReference type="SUPFAM" id="SSF103473">
    <property type="entry name" value="MFS general substrate transporter"/>
    <property type="match status" value="1"/>
</dbReference>
<keyword evidence="5 6" id="KW-0472">Membrane</keyword>
<accession>W6PQD8</accession>
<dbReference type="AlphaFoldDB" id="W6PQD8"/>
<evidence type="ECO:0000256" key="1">
    <source>
        <dbReference type="ARBA" id="ARBA00004141"/>
    </source>
</evidence>
<dbReference type="EMBL" id="HG792015">
    <property type="protein sequence ID" value="CDM26393.1"/>
    <property type="molecule type" value="Genomic_DNA"/>
</dbReference>
<dbReference type="STRING" id="1365484.W6PQD8"/>
<dbReference type="PANTHER" id="PTHR23502:SF132">
    <property type="entry name" value="POLYAMINE TRANSPORTER 2-RELATED"/>
    <property type="match status" value="1"/>
</dbReference>
<keyword evidence="2" id="KW-0813">Transport</keyword>
<keyword evidence="3 6" id="KW-0812">Transmembrane</keyword>
<feature type="transmembrane region" description="Helical" evidence="6">
    <location>
        <begin position="47"/>
        <end position="67"/>
    </location>
</feature>
<dbReference type="GO" id="GO:0022857">
    <property type="term" value="F:transmembrane transporter activity"/>
    <property type="evidence" value="ECO:0007669"/>
    <property type="project" value="InterPro"/>
</dbReference>
<dbReference type="InterPro" id="IPR036259">
    <property type="entry name" value="MFS_trans_sf"/>
</dbReference>
<reference evidence="7" key="1">
    <citation type="journal article" date="2014" name="Nat. Commun.">
        <title>Multiple recent horizontal transfers of a large genomic region in cheese making fungi.</title>
        <authorList>
            <person name="Cheeseman K."/>
            <person name="Ropars J."/>
            <person name="Renault P."/>
            <person name="Dupont J."/>
            <person name="Gouzy J."/>
            <person name="Branca A."/>
            <person name="Abraham A.L."/>
            <person name="Ceppi M."/>
            <person name="Conseiller E."/>
            <person name="Debuchy R."/>
            <person name="Malagnac F."/>
            <person name="Goarin A."/>
            <person name="Silar P."/>
            <person name="Lacoste S."/>
            <person name="Sallet E."/>
            <person name="Bensimon A."/>
            <person name="Giraud T."/>
            <person name="Brygoo Y."/>
        </authorList>
    </citation>
    <scope>NUCLEOTIDE SEQUENCE [LARGE SCALE GENOMIC DNA]</scope>
    <source>
        <strain evidence="7">FM164</strain>
    </source>
</reference>
<evidence type="ECO:0000256" key="3">
    <source>
        <dbReference type="ARBA" id="ARBA00022692"/>
    </source>
</evidence>
<keyword evidence="4 6" id="KW-1133">Transmembrane helix</keyword>
<dbReference type="GO" id="GO:0005886">
    <property type="term" value="C:plasma membrane"/>
    <property type="evidence" value="ECO:0007669"/>
    <property type="project" value="TreeGrafter"/>
</dbReference>
<sequence>MEKPSTSELSEVRIHIDPDPASDELLVEWKGPGDPACQFNWSLSKRWAITLLCSMGGMVILISASMLAPALNNIGDGLGISESEANMVVSIFVLVFAFGPMVLALLAEVFGHRWGPFTGWADSEWPGSRYRVCNHSAGAGRLLASGAARSFLCDRNFRALLGPAIGPILGGIITTKIGWRWLFWVVSIFDAALVIYAIFFFPETYHRLLLHRKAIKLQKETSRPFSYQDRCSQSTTGKEALL</sequence>
<feature type="transmembrane region" description="Helical" evidence="6">
    <location>
        <begin position="181"/>
        <end position="202"/>
    </location>
</feature>
<evidence type="ECO:0000313" key="8">
    <source>
        <dbReference type="Proteomes" id="UP000030686"/>
    </source>
</evidence>
<name>W6PQD8_PENRF</name>
<dbReference type="PANTHER" id="PTHR23502">
    <property type="entry name" value="MAJOR FACILITATOR SUPERFAMILY"/>
    <property type="match status" value="1"/>
</dbReference>
<evidence type="ECO:0000256" key="6">
    <source>
        <dbReference type="SAM" id="Phobius"/>
    </source>
</evidence>
<dbReference type="OrthoDB" id="6770063at2759"/>
<evidence type="ECO:0000256" key="5">
    <source>
        <dbReference type="ARBA" id="ARBA00023136"/>
    </source>
</evidence>
<evidence type="ECO:0000313" key="7">
    <source>
        <dbReference type="EMBL" id="CDM26393.1"/>
    </source>
</evidence>